<sequence>MKMFVMVMAILCLALTQNCIAQQIKPLKVGDLFPDMTFTKVINAPYTSIPYSKVKDKVVVLDFFATWCSSCINLFPHMDSLKRKFGDKLEIFIVSREPRAKVEKMLATKPIAQGFKLPFIVEDSCLCKLFPNKYLPHEVIIKDSRVIAVTYPEFISYEAIGSILNGEKLNLPIKNDWINYDYDQSLIKNLCENSVSIGLGEFFLSKSIDGIPEMAYTRKNVSGTFERFTKVNHTLLKLFERAAGFWNANNRIIIMVKDPTKLVANDPTTFEWSKENRYCVEYQYPNKWSKKKASDWLLRQYSTFTGYTLSVENRLVDCWILTKEGVSDPVSIRNYKLKNPANYKTVEAMVQSMNNQMFGSPIVPIVINETNDTSMVNIKINREDIHNPSDVSGVLKLYGYRLTPAKRKLKMLVIKDK</sequence>
<accession>A0A5B8VJ94</accession>
<dbReference type="KEGG" id="agi:FSB73_07455"/>
<dbReference type="OrthoDB" id="793244at2"/>
<dbReference type="GO" id="GO:0016491">
    <property type="term" value="F:oxidoreductase activity"/>
    <property type="evidence" value="ECO:0007669"/>
    <property type="project" value="InterPro"/>
</dbReference>
<dbReference type="PROSITE" id="PS51352">
    <property type="entry name" value="THIOREDOXIN_2"/>
    <property type="match status" value="1"/>
</dbReference>
<evidence type="ECO:0000313" key="4">
    <source>
        <dbReference type="Proteomes" id="UP000321291"/>
    </source>
</evidence>
<dbReference type="RefSeq" id="WP_146780908.1">
    <property type="nucleotide sequence ID" value="NZ_CP042434.1"/>
</dbReference>
<dbReference type="Proteomes" id="UP000321291">
    <property type="component" value="Chromosome"/>
</dbReference>
<dbReference type="AlphaFoldDB" id="A0A5B8VJ94"/>
<keyword evidence="1" id="KW-0732">Signal</keyword>
<dbReference type="CDD" id="cd02966">
    <property type="entry name" value="TlpA_like_family"/>
    <property type="match status" value="1"/>
</dbReference>
<evidence type="ECO:0000256" key="1">
    <source>
        <dbReference type="SAM" id="SignalP"/>
    </source>
</evidence>
<dbReference type="Gene3D" id="3.40.30.10">
    <property type="entry name" value="Glutaredoxin"/>
    <property type="match status" value="1"/>
</dbReference>
<dbReference type="PANTHER" id="PTHR42852:SF13">
    <property type="entry name" value="PROTEIN DIPZ"/>
    <property type="match status" value="1"/>
</dbReference>
<dbReference type="PANTHER" id="PTHR42852">
    <property type="entry name" value="THIOL:DISULFIDE INTERCHANGE PROTEIN DSBE"/>
    <property type="match status" value="1"/>
</dbReference>
<gene>
    <name evidence="3" type="ORF">FSB73_07455</name>
</gene>
<protein>
    <submittedName>
        <fullName evidence="3">TlpA family protein disulfide reductase</fullName>
    </submittedName>
</protein>
<evidence type="ECO:0000313" key="3">
    <source>
        <dbReference type="EMBL" id="QEC71530.1"/>
    </source>
</evidence>
<feature type="signal peptide" evidence="1">
    <location>
        <begin position="1"/>
        <end position="21"/>
    </location>
</feature>
<dbReference type="GO" id="GO:0016209">
    <property type="term" value="F:antioxidant activity"/>
    <property type="evidence" value="ECO:0007669"/>
    <property type="project" value="InterPro"/>
</dbReference>
<dbReference type="InterPro" id="IPR013766">
    <property type="entry name" value="Thioredoxin_domain"/>
</dbReference>
<feature type="domain" description="Thioredoxin" evidence="2">
    <location>
        <begin position="27"/>
        <end position="169"/>
    </location>
</feature>
<dbReference type="Pfam" id="PF00578">
    <property type="entry name" value="AhpC-TSA"/>
    <property type="match status" value="1"/>
</dbReference>
<evidence type="ECO:0000259" key="2">
    <source>
        <dbReference type="PROSITE" id="PS51352"/>
    </source>
</evidence>
<dbReference type="InterPro" id="IPR050553">
    <property type="entry name" value="Thioredoxin_ResA/DsbE_sf"/>
</dbReference>
<dbReference type="InterPro" id="IPR036249">
    <property type="entry name" value="Thioredoxin-like_sf"/>
</dbReference>
<proteinExistence type="predicted"/>
<reference evidence="3 4" key="1">
    <citation type="journal article" date="2017" name="Int. J. Syst. Evol. Microbiol.">
        <title>Arachidicoccus ginsenosidivorans sp. nov., with ginsenoside-converting activity isolated from ginseng cultivating soil.</title>
        <authorList>
            <person name="Siddiqi M.Z."/>
            <person name="Aslam Z."/>
            <person name="Im W.T."/>
        </authorList>
    </citation>
    <scope>NUCLEOTIDE SEQUENCE [LARGE SCALE GENOMIC DNA]</scope>
    <source>
        <strain evidence="3 4">Gsoil 809</strain>
    </source>
</reference>
<dbReference type="InterPro" id="IPR000866">
    <property type="entry name" value="AhpC/TSA"/>
</dbReference>
<dbReference type="EMBL" id="CP042434">
    <property type="protein sequence ID" value="QEC71530.1"/>
    <property type="molecule type" value="Genomic_DNA"/>
</dbReference>
<organism evidence="3 4">
    <name type="scientific">Arachidicoccus ginsenosidivorans</name>
    <dbReference type="NCBI Taxonomy" id="496057"/>
    <lineage>
        <taxon>Bacteria</taxon>
        <taxon>Pseudomonadati</taxon>
        <taxon>Bacteroidota</taxon>
        <taxon>Chitinophagia</taxon>
        <taxon>Chitinophagales</taxon>
        <taxon>Chitinophagaceae</taxon>
        <taxon>Arachidicoccus</taxon>
    </lineage>
</organism>
<keyword evidence="4" id="KW-1185">Reference proteome</keyword>
<dbReference type="SUPFAM" id="SSF52833">
    <property type="entry name" value="Thioredoxin-like"/>
    <property type="match status" value="1"/>
</dbReference>
<name>A0A5B8VJ94_9BACT</name>
<feature type="chain" id="PRO_5022774889" evidence="1">
    <location>
        <begin position="22"/>
        <end position="417"/>
    </location>
</feature>